<keyword evidence="2" id="KW-1185">Reference proteome</keyword>
<accession>A0A369BS90</accession>
<dbReference type="AlphaFoldDB" id="A0A369BS90"/>
<protein>
    <submittedName>
        <fullName evidence="1">Uncharacterized protein</fullName>
    </submittedName>
</protein>
<organism evidence="1 2">
    <name type="scientific">Thioalbus denitrificans</name>
    <dbReference type="NCBI Taxonomy" id="547122"/>
    <lineage>
        <taxon>Bacteria</taxon>
        <taxon>Pseudomonadati</taxon>
        <taxon>Pseudomonadota</taxon>
        <taxon>Gammaproteobacteria</taxon>
        <taxon>Chromatiales</taxon>
        <taxon>Ectothiorhodospiraceae</taxon>
        <taxon>Thioalbus</taxon>
    </lineage>
</organism>
<comment type="caution">
    <text evidence="1">The sequence shown here is derived from an EMBL/GenBank/DDBJ whole genome shotgun (WGS) entry which is preliminary data.</text>
</comment>
<dbReference type="EMBL" id="QPJY01000017">
    <property type="protein sequence ID" value="RCX23905.1"/>
    <property type="molecule type" value="Genomic_DNA"/>
</dbReference>
<name>A0A369BS90_9GAMM</name>
<sequence>MDNPDPEPRSEAEVLREIHDLEYLAADYRTAPVCRPRLEFLRRLLAAIRDGHPDRWADYTATH</sequence>
<proteinExistence type="predicted"/>
<reference evidence="1 2" key="1">
    <citation type="submission" date="2018-07" db="EMBL/GenBank/DDBJ databases">
        <title>Genomic Encyclopedia of Type Strains, Phase IV (KMG-IV): sequencing the most valuable type-strain genomes for metagenomic binning, comparative biology and taxonomic classification.</title>
        <authorList>
            <person name="Goeker M."/>
        </authorList>
    </citation>
    <scope>NUCLEOTIDE SEQUENCE [LARGE SCALE GENOMIC DNA]</scope>
    <source>
        <strain evidence="1 2">DSM 26407</strain>
    </source>
</reference>
<dbReference type="Proteomes" id="UP000252707">
    <property type="component" value="Unassembled WGS sequence"/>
</dbReference>
<dbReference type="RefSeq" id="WP_114281266.1">
    <property type="nucleotide sequence ID" value="NZ_QPJY01000017.1"/>
</dbReference>
<evidence type="ECO:0000313" key="2">
    <source>
        <dbReference type="Proteomes" id="UP000252707"/>
    </source>
</evidence>
<evidence type="ECO:0000313" key="1">
    <source>
        <dbReference type="EMBL" id="RCX23905.1"/>
    </source>
</evidence>
<gene>
    <name evidence="1" type="ORF">DFQ59_11731</name>
</gene>